<name>A0A0E4H6Y5_9BACL</name>
<evidence type="ECO:0000313" key="2">
    <source>
        <dbReference type="Proteomes" id="UP000033163"/>
    </source>
</evidence>
<dbReference type="Gene3D" id="1.10.1740.10">
    <property type="match status" value="1"/>
</dbReference>
<dbReference type="HOGENOM" id="CLU_1546137_0_0_9"/>
<dbReference type="KEGG" id="pri:PRIO_0309"/>
<evidence type="ECO:0000313" key="1">
    <source>
        <dbReference type="EMBL" id="CQR51562.1"/>
    </source>
</evidence>
<dbReference type="PATRIC" id="fig|1073571.4.peg.296"/>
<dbReference type="SUPFAM" id="SSF88946">
    <property type="entry name" value="Sigma2 domain of RNA polymerase sigma factors"/>
    <property type="match status" value="1"/>
</dbReference>
<proteinExistence type="predicted"/>
<organism evidence="1 2">
    <name type="scientific">Paenibacillus riograndensis SBR5</name>
    <dbReference type="NCBI Taxonomy" id="1073571"/>
    <lineage>
        <taxon>Bacteria</taxon>
        <taxon>Bacillati</taxon>
        <taxon>Bacillota</taxon>
        <taxon>Bacilli</taxon>
        <taxon>Bacillales</taxon>
        <taxon>Paenibacillaceae</taxon>
        <taxon>Paenibacillus</taxon>
        <taxon>Paenibacillus sonchi group</taxon>
    </lineage>
</organism>
<dbReference type="Proteomes" id="UP000033163">
    <property type="component" value="Chromosome I"/>
</dbReference>
<reference evidence="2" key="1">
    <citation type="submission" date="2015-03" db="EMBL/GenBank/DDBJ databases">
        <authorList>
            <person name="Wibberg D."/>
        </authorList>
    </citation>
    <scope>NUCLEOTIDE SEQUENCE [LARGE SCALE GENOMIC DNA]</scope>
</reference>
<dbReference type="RefSeq" id="WP_046500928.1">
    <property type="nucleotide sequence ID" value="NZ_LN831776.1"/>
</dbReference>
<dbReference type="AlphaFoldDB" id="A0A0E4H6Y5"/>
<dbReference type="GO" id="GO:0006352">
    <property type="term" value="P:DNA-templated transcription initiation"/>
    <property type="evidence" value="ECO:0007669"/>
    <property type="project" value="InterPro"/>
</dbReference>
<sequence length="173" mass="20273">MVRITEADVVKHYFPLVIRECKNSYKGLEAEDRITEGVLALIHAIRTYRIEYGCFEDYFLLQIKIIMKQKNKEAWASKRLESIFSLDAPMTDCNESSTYLELIRSIPYDDTTIDVDLFMERLSPIERQIVLLLINDQDLFAISDELRLSLELVQSVVKQLQRKAMEYLDVDIK</sequence>
<protein>
    <submittedName>
        <fullName evidence="1">RNA polymerase sigma factor, sigma-70 family</fullName>
    </submittedName>
</protein>
<dbReference type="InterPro" id="IPR013325">
    <property type="entry name" value="RNA_pol_sigma_r2"/>
</dbReference>
<accession>A0A0E4H6Y5</accession>
<gene>
    <name evidence="1" type="ORF">PRIO_0309</name>
</gene>
<dbReference type="EMBL" id="LN831776">
    <property type="protein sequence ID" value="CQR51562.1"/>
    <property type="molecule type" value="Genomic_DNA"/>
</dbReference>
<dbReference type="GO" id="GO:0003700">
    <property type="term" value="F:DNA-binding transcription factor activity"/>
    <property type="evidence" value="ECO:0007669"/>
    <property type="project" value="InterPro"/>
</dbReference>